<name>A0A183GCS3_HELPZ</name>
<dbReference type="EMBL" id="UZAH01031784">
    <property type="protein sequence ID" value="VDP17795.1"/>
    <property type="molecule type" value="Genomic_DNA"/>
</dbReference>
<accession>A0A3P8CH67</accession>
<feature type="region of interest" description="Disordered" evidence="1">
    <location>
        <begin position="48"/>
        <end position="70"/>
    </location>
</feature>
<dbReference type="OrthoDB" id="5866159at2759"/>
<evidence type="ECO:0000256" key="1">
    <source>
        <dbReference type="SAM" id="MobiDB-lite"/>
    </source>
</evidence>
<reference evidence="4" key="2">
    <citation type="submission" date="2019-09" db="UniProtKB">
        <authorList>
            <consortium name="WormBaseParasite"/>
        </authorList>
    </citation>
    <scope>IDENTIFICATION</scope>
</reference>
<organism evidence="3 4">
    <name type="scientific">Heligmosomoides polygyrus</name>
    <name type="common">Parasitic roundworm</name>
    <dbReference type="NCBI Taxonomy" id="6339"/>
    <lineage>
        <taxon>Eukaryota</taxon>
        <taxon>Metazoa</taxon>
        <taxon>Ecdysozoa</taxon>
        <taxon>Nematoda</taxon>
        <taxon>Chromadorea</taxon>
        <taxon>Rhabditida</taxon>
        <taxon>Rhabditina</taxon>
        <taxon>Rhabditomorpha</taxon>
        <taxon>Strongyloidea</taxon>
        <taxon>Heligmosomidae</taxon>
        <taxon>Heligmosomoides</taxon>
    </lineage>
</organism>
<reference evidence="2 3" key="1">
    <citation type="submission" date="2018-11" db="EMBL/GenBank/DDBJ databases">
        <authorList>
            <consortium name="Pathogen Informatics"/>
        </authorList>
    </citation>
    <scope>NUCLEOTIDE SEQUENCE [LARGE SCALE GENOMIC DNA]</scope>
</reference>
<protein>
    <submittedName>
        <fullName evidence="4">GIY-YIG domain-containing protein</fullName>
    </submittedName>
</protein>
<evidence type="ECO:0000313" key="3">
    <source>
        <dbReference type="Proteomes" id="UP000050761"/>
    </source>
</evidence>
<dbReference type="Proteomes" id="UP000050761">
    <property type="component" value="Unassembled WGS sequence"/>
</dbReference>
<dbReference type="Gene3D" id="3.40.1440.10">
    <property type="entry name" value="GIY-YIG endonuclease"/>
    <property type="match status" value="1"/>
</dbReference>
<gene>
    <name evidence="2" type="ORF">HPBE_LOCUS19996</name>
</gene>
<dbReference type="WBParaSite" id="HPBE_0001999701-mRNA-1">
    <property type="protein sequence ID" value="HPBE_0001999701-mRNA-1"/>
    <property type="gene ID" value="HPBE_0001999701"/>
</dbReference>
<dbReference type="InterPro" id="IPR035901">
    <property type="entry name" value="GIY-YIG_endonuc_sf"/>
</dbReference>
<dbReference type="AlphaFoldDB" id="A0A183GCS3"/>
<evidence type="ECO:0000313" key="4">
    <source>
        <dbReference type="WBParaSite" id="HPBE_0001999701-mRNA-1"/>
    </source>
</evidence>
<accession>A0A183GCS3</accession>
<evidence type="ECO:0000313" key="2">
    <source>
        <dbReference type="EMBL" id="VDP17795.1"/>
    </source>
</evidence>
<sequence>MICEGDNSVCEMKCVVYKVVCVSCEEFYIGETARPLWKRMDEHVRALRNPQSYPDNPFSKHHTLKHTREPPPQLRFSIFHKNLADPVERKIKEALEIKHWEPPINNREEMKYAMSLITL</sequence>
<proteinExistence type="predicted"/>
<dbReference type="SUPFAM" id="SSF82771">
    <property type="entry name" value="GIY-YIG endonuclease"/>
    <property type="match status" value="1"/>
</dbReference>
<keyword evidence="3" id="KW-1185">Reference proteome</keyword>